<protein>
    <submittedName>
        <fullName evidence="9">AI-2E family transporter</fullName>
    </submittedName>
</protein>
<name>A0ABP8QHG0_9GAMM</name>
<keyword evidence="3" id="KW-0813">Transport</keyword>
<evidence type="ECO:0000313" key="9">
    <source>
        <dbReference type="EMBL" id="GAA4503454.1"/>
    </source>
</evidence>
<evidence type="ECO:0000256" key="8">
    <source>
        <dbReference type="SAM" id="Phobius"/>
    </source>
</evidence>
<evidence type="ECO:0000256" key="7">
    <source>
        <dbReference type="ARBA" id="ARBA00023136"/>
    </source>
</evidence>
<evidence type="ECO:0000256" key="1">
    <source>
        <dbReference type="ARBA" id="ARBA00004651"/>
    </source>
</evidence>
<evidence type="ECO:0000256" key="4">
    <source>
        <dbReference type="ARBA" id="ARBA00022475"/>
    </source>
</evidence>
<organism evidence="9 10">
    <name type="scientific">Pseudaeromonas paramecii</name>
    <dbReference type="NCBI Taxonomy" id="2138166"/>
    <lineage>
        <taxon>Bacteria</taxon>
        <taxon>Pseudomonadati</taxon>
        <taxon>Pseudomonadota</taxon>
        <taxon>Gammaproteobacteria</taxon>
        <taxon>Aeromonadales</taxon>
        <taxon>Aeromonadaceae</taxon>
        <taxon>Pseudaeromonas</taxon>
    </lineage>
</organism>
<comment type="subcellular location">
    <subcellularLocation>
        <location evidence="1">Cell membrane</location>
        <topology evidence="1">Multi-pass membrane protein</topology>
    </subcellularLocation>
</comment>
<keyword evidence="10" id="KW-1185">Reference proteome</keyword>
<evidence type="ECO:0000256" key="2">
    <source>
        <dbReference type="ARBA" id="ARBA00009773"/>
    </source>
</evidence>
<comment type="caution">
    <text evidence="9">The sequence shown here is derived from an EMBL/GenBank/DDBJ whole genome shotgun (WGS) entry which is preliminary data.</text>
</comment>
<comment type="similarity">
    <text evidence="2">Belongs to the autoinducer-2 exporter (AI-2E) (TC 2.A.86) family.</text>
</comment>
<accession>A0ABP8QHG0</accession>
<keyword evidence="7 8" id="KW-0472">Membrane</keyword>
<keyword evidence="6 8" id="KW-1133">Transmembrane helix</keyword>
<evidence type="ECO:0000256" key="5">
    <source>
        <dbReference type="ARBA" id="ARBA00022692"/>
    </source>
</evidence>
<sequence length="365" mass="38227">MTATPSEQQLRNAVLEALIKGGLLLLLVYVCYLIFSPFLALMLWALVMAITLHPSHQKLSRRLGNRQGLAATLMVLLGVLLLLVPSALLVGSMADTLKDVATGSWQVPAPSAKVAEWPLVGDKLYGFWQQAANDLPSLLQQKAPELGSILKTLLSTAASMGGSLLSFLLSFVIAGIMLAFSAPGAAAMGRIADRLLDPVRGPGFIQLSSRTIQAVAMGILGVAVIQALLIGLLMMLAGVPLAGMLALLVLILGIAQIPASLVTLPVILWLWMGGEHGTLSAVIFTVLLLVGGMVDNVLKPMMLGRGVEAPMPVVLLGALGGMVNGGILGMFLGATLLAMGYQLFMNWVDQPAPQPAKIDSSTTQG</sequence>
<evidence type="ECO:0000256" key="3">
    <source>
        <dbReference type="ARBA" id="ARBA00022448"/>
    </source>
</evidence>
<feature type="transmembrane region" description="Helical" evidence="8">
    <location>
        <begin position="245"/>
        <end position="270"/>
    </location>
</feature>
<feature type="transmembrane region" description="Helical" evidence="8">
    <location>
        <begin position="277"/>
        <end position="294"/>
    </location>
</feature>
<evidence type="ECO:0000313" key="10">
    <source>
        <dbReference type="Proteomes" id="UP001501321"/>
    </source>
</evidence>
<gene>
    <name evidence="9" type="ORF">GCM10023095_29700</name>
</gene>
<dbReference type="PANTHER" id="PTHR21716">
    <property type="entry name" value="TRANSMEMBRANE PROTEIN"/>
    <property type="match status" value="1"/>
</dbReference>
<dbReference type="Pfam" id="PF01594">
    <property type="entry name" value="AI-2E_transport"/>
    <property type="match status" value="1"/>
</dbReference>
<dbReference type="Proteomes" id="UP001501321">
    <property type="component" value="Unassembled WGS sequence"/>
</dbReference>
<feature type="transmembrane region" description="Helical" evidence="8">
    <location>
        <begin position="214"/>
        <end position="239"/>
    </location>
</feature>
<dbReference type="EMBL" id="BAABFC010000025">
    <property type="protein sequence ID" value="GAA4503454.1"/>
    <property type="molecule type" value="Genomic_DNA"/>
</dbReference>
<dbReference type="RefSeq" id="WP_345014528.1">
    <property type="nucleotide sequence ID" value="NZ_BAABFC010000025.1"/>
</dbReference>
<keyword evidence="4" id="KW-1003">Cell membrane</keyword>
<evidence type="ECO:0000256" key="6">
    <source>
        <dbReference type="ARBA" id="ARBA00022989"/>
    </source>
</evidence>
<proteinExistence type="inferred from homology"/>
<dbReference type="PANTHER" id="PTHR21716:SF67">
    <property type="entry name" value="TRANSPORT PROTEIN YDIK-RELATED"/>
    <property type="match status" value="1"/>
</dbReference>
<feature type="transmembrane region" description="Helical" evidence="8">
    <location>
        <begin position="164"/>
        <end position="186"/>
    </location>
</feature>
<dbReference type="InterPro" id="IPR002549">
    <property type="entry name" value="AI-2E-like"/>
</dbReference>
<feature type="transmembrane region" description="Helical" evidence="8">
    <location>
        <begin position="23"/>
        <end position="47"/>
    </location>
</feature>
<reference evidence="10" key="1">
    <citation type="journal article" date="2019" name="Int. J. Syst. Evol. Microbiol.">
        <title>The Global Catalogue of Microorganisms (GCM) 10K type strain sequencing project: providing services to taxonomists for standard genome sequencing and annotation.</title>
        <authorList>
            <consortium name="The Broad Institute Genomics Platform"/>
            <consortium name="The Broad Institute Genome Sequencing Center for Infectious Disease"/>
            <person name="Wu L."/>
            <person name="Ma J."/>
        </authorList>
    </citation>
    <scope>NUCLEOTIDE SEQUENCE [LARGE SCALE GENOMIC DNA]</scope>
    <source>
        <strain evidence="10">JCM 32226</strain>
    </source>
</reference>
<keyword evidence="5 8" id="KW-0812">Transmembrane</keyword>
<feature type="transmembrane region" description="Helical" evidence="8">
    <location>
        <begin position="68"/>
        <end position="90"/>
    </location>
</feature>
<feature type="transmembrane region" description="Helical" evidence="8">
    <location>
        <begin position="314"/>
        <end position="337"/>
    </location>
</feature>